<proteinExistence type="inferred from homology"/>
<dbReference type="Pfam" id="PF08450">
    <property type="entry name" value="SGL"/>
    <property type="match status" value="1"/>
</dbReference>
<dbReference type="PRINTS" id="PR01790">
    <property type="entry name" value="SMP30FAMILY"/>
</dbReference>
<dbReference type="InterPro" id="IPR011042">
    <property type="entry name" value="6-blade_b-propeller_TolB-like"/>
</dbReference>
<dbReference type="EMBL" id="MN079158">
    <property type="protein sequence ID" value="QEA06639.1"/>
    <property type="molecule type" value="Genomic_DNA"/>
</dbReference>
<dbReference type="InterPro" id="IPR005511">
    <property type="entry name" value="SMP-30"/>
</dbReference>
<accession>A0A5B8RBY6</accession>
<dbReference type="GO" id="GO:0005509">
    <property type="term" value="F:calcium ion binding"/>
    <property type="evidence" value="ECO:0007669"/>
    <property type="project" value="TreeGrafter"/>
</dbReference>
<protein>
    <recommendedName>
        <fullName evidence="3">SMP-30/Gluconolactonase/LRE-like region domain-containing protein</fullName>
    </recommendedName>
</protein>
<evidence type="ECO:0000313" key="4">
    <source>
        <dbReference type="EMBL" id="QEA06639.1"/>
    </source>
</evidence>
<comment type="similarity">
    <text evidence="1">Belongs to the SMP-30/CGR1 family.</text>
</comment>
<evidence type="ECO:0000259" key="3">
    <source>
        <dbReference type="Pfam" id="PF08450"/>
    </source>
</evidence>
<feature type="domain" description="SMP-30/Gluconolactonase/LRE-like region" evidence="3">
    <location>
        <begin position="3"/>
        <end position="190"/>
    </location>
</feature>
<name>A0A5B8RBY6_9ZZZZ</name>
<dbReference type="InterPro" id="IPR013658">
    <property type="entry name" value="SGL"/>
</dbReference>
<dbReference type="PANTHER" id="PTHR10907">
    <property type="entry name" value="REGUCALCIN"/>
    <property type="match status" value="1"/>
</dbReference>
<dbReference type="Gene3D" id="2.120.10.30">
    <property type="entry name" value="TolB, C-terminal domain"/>
    <property type="match status" value="1"/>
</dbReference>
<organism evidence="4">
    <name type="scientific">uncultured organism</name>
    <dbReference type="NCBI Taxonomy" id="155900"/>
    <lineage>
        <taxon>unclassified sequences</taxon>
        <taxon>environmental samples</taxon>
    </lineage>
</organism>
<evidence type="ECO:0000256" key="1">
    <source>
        <dbReference type="ARBA" id="ARBA00008853"/>
    </source>
</evidence>
<dbReference type="PANTHER" id="PTHR10907:SF47">
    <property type="entry name" value="REGUCALCIN"/>
    <property type="match status" value="1"/>
</dbReference>
<dbReference type="SUPFAM" id="SSF63829">
    <property type="entry name" value="Calcium-dependent phosphotriesterase"/>
    <property type="match status" value="1"/>
</dbReference>
<evidence type="ECO:0000256" key="2">
    <source>
        <dbReference type="SAM" id="MobiDB-lite"/>
    </source>
</evidence>
<dbReference type="AlphaFoldDB" id="A0A5B8RBY6"/>
<sequence length="228" mass="24131">MAGLRTRVVHLRLDHNDVEIVRELAAPESEDPGNRFNDGKAGPEGRIWAGTMDDAETRASGSLYRLDAGGMTAVDSGYVVSNGPAFSPDGGTLYHTDSFAGRIYAFDLRPDGRVENRRVHIRLPSSEGVPDGMTCDAEGALWVAHFGGGLVSRFTPDGRRERRIGMPVRCITSCTFAGPALDELYVTTARPDGEGTGGGLYRLTPGVSGLPPARFDPSSGTGGGRPPG</sequence>
<dbReference type="GO" id="GO:0004341">
    <property type="term" value="F:gluconolactonase activity"/>
    <property type="evidence" value="ECO:0007669"/>
    <property type="project" value="TreeGrafter"/>
</dbReference>
<feature type="region of interest" description="Disordered" evidence="2">
    <location>
        <begin position="194"/>
        <end position="228"/>
    </location>
</feature>
<dbReference type="GO" id="GO:0019853">
    <property type="term" value="P:L-ascorbic acid biosynthetic process"/>
    <property type="evidence" value="ECO:0007669"/>
    <property type="project" value="TreeGrafter"/>
</dbReference>
<reference evidence="4" key="1">
    <citation type="submission" date="2019-06" db="EMBL/GenBank/DDBJ databases">
        <authorList>
            <person name="Murdoch R.W."/>
            <person name="Fathepure B."/>
        </authorList>
    </citation>
    <scope>NUCLEOTIDE SEQUENCE</scope>
</reference>
<gene>
    <name evidence="4" type="ORF">KBTEX_02979</name>
</gene>